<dbReference type="InterPro" id="IPR038279">
    <property type="entry name" value="Ndc10_dom2_sf"/>
</dbReference>
<comment type="caution">
    <text evidence="1">The sequence shown here is derived from an EMBL/GenBank/DDBJ whole genome shotgun (WGS) entry which is preliminary data.</text>
</comment>
<evidence type="ECO:0000313" key="2">
    <source>
        <dbReference type="Proteomes" id="UP001497392"/>
    </source>
</evidence>
<accession>A0ABP1G253</accession>
<keyword evidence="2" id="KW-1185">Reference proteome</keyword>
<sequence>MQSRINAVAREIFDGKRDLAESTAGKRLSIDELRALFLFTPVSWVAKKGASWSFFKVLSVKIFCLYAYCFAKRSVRTRSIKMLNLWSSPASSQQLQGWEGTPEKGVPLTVVEAVSDKDKGTQTAKERAKRVPLRPDTWIRHQDTMVCVAGSLAEYLHHKQMVLPMKRDSLAELLEWAEQTVMLHPNRKSEQPMEYRSTDSDIFNYFYAKAGVAQTKNYATRRLRQGGAQSARETGMDAEALKRNMGHSSGAHETNYVSQLPRTMKEMADAAGHHNRTIVLGRAAVSARDRQEFQSLFWSVCPTGPGFTARIRQWCQQDNCQKGTSLLMMLGCLEDLSEVLLQDLAIKPTYGSQEQSQYTELHISQYYSGRCEGSPQIDTLPGGQASLYISYPYLDPTSSLHSAWQAFAGEVRAEQDRLHAECEKGGILEEINGKLDLLLERQPVVAEGGGAAGLSAIQAQMGDMHTMQQLVEAVQQPPVKKQRLESAPAAAAPPQYVLDARLHSLLDKGLLAPSLSSVDADWQLFRRQPGEGLPSPCDYMRSSCSSKAWLGFLGDPKKKNPVARRGRAYVKI</sequence>
<dbReference type="EMBL" id="CAXHTA020000012">
    <property type="protein sequence ID" value="CAL5225351.1"/>
    <property type="molecule type" value="Genomic_DNA"/>
</dbReference>
<dbReference type="InterPro" id="IPR011010">
    <property type="entry name" value="DNA_brk_join_enz"/>
</dbReference>
<proteinExistence type="predicted"/>
<dbReference type="Proteomes" id="UP001497392">
    <property type="component" value="Unassembled WGS sequence"/>
</dbReference>
<gene>
    <name evidence="1" type="primary">g8154</name>
    <name evidence="1" type="ORF">VP750_LOCUS7010</name>
</gene>
<name>A0ABP1G253_9CHLO</name>
<organism evidence="1 2">
    <name type="scientific">Coccomyxa viridis</name>
    <dbReference type="NCBI Taxonomy" id="1274662"/>
    <lineage>
        <taxon>Eukaryota</taxon>
        <taxon>Viridiplantae</taxon>
        <taxon>Chlorophyta</taxon>
        <taxon>core chlorophytes</taxon>
        <taxon>Trebouxiophyceae</taxon>
        <taxon>Trebouxiophyceae incertae sedis</taxon>
        <taxon>Coccomyxaceae</taxon>
        <taxon>Coccomyxa</taxon>
    </lineage>
</organism>
<reference evidence="1 2" key="1">
    <citation type="submission" date="2024-06" db="EMBL/GenBank/DDBJ databases">
        <authorList>
            <person name="Kraege A."/>
            <person name="Thomma B."/>
        </authorList>
    </citation>
    <scope>NUCLEOTIDE SEQUENCE [LARGE SCALE GENOMIC DNA]</scope>
</reference>
<evidence type="ECO:0000313" key="1">
    <source>
        <dbReference type="EMBL" id="CAL5225351.1"/>
    </source>
</evidence>
<dbReference type="SUPFAM" id="SSF56349">
    <property type="entry name" value="DNA breaking-rejoining enzymes"/>
    <property type="match status" value="1"/>
</dbReference>
<dbReference type="Gene3D" id="1.10.443.20">
    <property type="entry name" value="Centromere DNA-binding protein complex CBF3 subunit, domain 2"/>
    <property type="match status" value="1"/>
</dbReference>
<protein>
    <submittedName>
        <fullName evidence="1">G8154 protein</fullName>
    </submittedName>
</protein>